<proteinExistence type="predicted"/>
<dbReference type="EMBL" id="CM047945">
    <property type="protein sequence ID" value="KAI9898047.1"/>
    <property type="molecule type" value="Genomic_DNA"/>
</dbReference>
<accession>A0ACC0UVC2</accession>
<sequence>MVLPHDIKLQVGADWIDWIMALETHARKIGIWDQIDPYKSQGDDASAAAAVAPSEPTRIRLKHVKGYIRTEFGVVEPDLQLQVQVHKALLDEYRDDKKEYDAFVGREEEIRDWIVSTVDAGIYQAAMLPTAARTQDTHKWQHGKEQTPIREILQRLIKTLDCFQGYLKRQARMDYVAIMREIESPSLDFDVWYARWCRAYVRTIKYGGPPEGSEKKGMNAFVQAVDEAGISPRWSSMMSTLVQDNQQDGDEKEAPKTLPDMVADLLGYRHYTAAVKALSEMDQMDPPSPQKDDEGGGGDEGPQEDQRVSYSCPCEPGSGEHAWAPETCAKLEYAVRGICERDLAQKPSEKEAREIRERLEGDRACAKSCGVWQFINPDGILELPEEPAAQNRLVKLSEVKKWMKDELDILQPSLQEQLQVHTALRLEYQAELAAEKKRTPSHKEHIRQILEWIEVTVAPDIYQEALVEMLSSKGDEDFWMAPLSTRDILRGL</sequence>
<comment type="caution">
    <text evidence="1">The sequence shown here is derived from an EMBL/GenBank/DDBJ whole genome shotgun (WGS) entry which is preliminary data.</text>
</comment>
<evidence type="ECO:0000313" key="1">
    <source>
        <dbReference type="EMBL" id="KAI9898047.1"/>
    </source>
</evidence>
<name>A0ACC0UVC2_9HYPO</name>
<dbReference type="Proteomes" id="UP001163324">
    <property type="component" value="Chromosome 6"/>
</dbReference>
<gene>
    <name evidence="1" type="ORF">N3K66_006407</name>
</gene>
<protein>
    <submittedName>
        <fullName evidence="1">Uncharacterized protein</fullName>
    </submittedName>
</protein>
<organism evidence="1 2">
    <name type="scientific">Trichothecium roseum</name>
    <dbReference type="NCBI Taxonomy" id="47278"/>
    <lineage>
        <taxon>Eukaryota</taxon>
        <taxon>Fungi</taxon>
        <taxon>Dikarya</taxon>
        <taxon>Ascomycota</taxon>
        <taxon>Pezizomycotina</taxon>
        <taxon>Sordariomycetes</taxon>
        <taxon>Hypocreomycetidae</taxon>
        <taxon>Hypocreales</taxon>
        <taxon>Hypocreales incertae sedis</taxon>
        <taxon>Trichothecium</taxon>
    </lineage>
</organism>
<evidence type="ECO:0000313" key="2">
    <source>
        <dbReference type="Proteomes" id="UP001163324"/>
    </source>
</evidence>
<reference evidence="1" key="1">
    <citation type="submission" date="2022-10" db="EMBL/GenBank/DDBJ databases">
        <title>Complete Genome of Trichothecium roseum strain YXFP-22015, a Plant Pathogen Isolated from Citrus.</title>
        <authorList>
            <person name="Wang Y."/>
            <person name="Zhu L."/>
        </authorList>
    </citation>
    <scope>NUCLEOTIDE SEQUENCE</scope>
    <source>
        <strain evidence="1">YXFP-22015</strain>
    </source>
</reference>
<keyword evidence="2" id="KW-1185">Reference proteome</keyword>